<comment type="caution">
    <text evidence="1">The sequence shown here is derived from an EMBL/GenBank/DDBJ whole genome shotgun (WGS) entry which is preliminary data.</text>
</comment>
<dbReference type="EMBL" id="BMAO01033751">
    <property type="protein sequence ID" value="GFQ91562.1"/>
    <property type="molecule type" value="Genomic_DNA"/>
</dbReference>
<name>A0A8X6IC08_TRICU</name>
<protein>
    <submittedName>
        <fullName evidence="1">Uncharacterized protein</fullName>
    </submittedName>
</protein>
<accession>A0A8X6IC08</accession>
<evidence type="ECO:0000313" key="1">
    <source>
        <dbReference type="EMBL" id="GFQ91562.1"/>
    </source>
</evidence>
<keyword evidence="2" id="KW-1185">Reference proteome</keyword>
<sequence>MHENLSLKFQSENLAGSELQINSQVLHDLLLSSIRVLSLREKEYFSQLILPFGENEPQPSQELHPSLTLLRSVAATLDSTFSLEAREVRGISPILIWHSGGAESLKSEDYKYGFSTSGFLWNLTPWIPGFIR</sequence>
<proteinExistence type="predicted"/>
<evidence type="ECO:0000313" key="2">
    <source>
        <dbReference type="Proteomes" id="UP000887116"/>
    </source>
</evidence>
<dbReference type="Proteomes" id="UP000887116">
    <property type="component" value="Unassembled WGS sequence"/>
</dbReference>
<organism evidence="1 2">
    <name type="scientific">Trichonephila clavata</name>
    <name type="common">Joro spider</name>
    <name type="synonym">Nephila clavata</name>
    <dbReference type="NCBI Taxonomy" id="2740835"/>
    <lineage>
        <taxon>Eukaryota</taxon>
        <taxon>Metazoa</taxon>
        <taxon>Ecdysozoa</taxon>
        <taxon>Arthropoda</taxon>
        <taxon>Chelicerata</taxon>
        <taxon>Arachnida</taxon>
        <taxon>Araneae</taxon>
        <taxon>Araneomorphae</taxon>
        <taxon>Entelegynae</taxon>
        <taxon>Araneoidea</taxon>
        <taxon>Nephilidae</taxon>
        <taxon>Trichonephila</taxon>
    </lineage>
</organism>
<reference evidence="1" key="1">
    <citation type="submission" date="2020-07" db="EMBL/GenBank/DDBJ databases">
        <title>Multicomponent nature underlies the extraordinary mechanical properties of spider dragline silk.</title>
        <authorList>
            <person name="Kono N."/>
            <person name="Nakamura H."/>
            <person name="Mori M."/>
            <person name="Yoshida Y."/>
            <person name="Ohtoshi R."/>
            <person name="Malay A.D."/>
            <person name="Moran D.A.P."/>
            <person name="Tomita M."/>
            <person name="Numata K."/>
            <person name="Arakawa K."/>
        </authorList>
    </citation>
    <scope>NUCLEOTIDE SEQUENCE</scope>
</reference>
<dbReference type="AlphaFoldDB" id="A0A8X6IC08"/>
<gene>
    <name evidence="1" type="ORF">TNCT_538091</name>
</gene>
<dbReference type="OrthoDB" id="10377594at2759"/>